<evidence type="ECO:0000313" key="4">
    <source>
        <dbReference type="Proteomes" id="UP000479938"/>
    </source>
</evidence>
<evidence type="ECO:0000259" key="2">
    <source>
        <dbReference type="Pfam" id="PF17761"/>
    </source>
</evidence>
<keyword evidence="4" id="KW-1185">Reference proteome</keyword>
<evidence type="ECO:0000313" key="3">
    <source>
        <dbReference type="EMBL" id="CAA9197239.1"/>
    </source>
</evidence>
<evidence type="ECO:0000256" key="1">
    <source>
        <dbReference type="SAM" id="Phobius"/>
    </source>
</evidence>
<feature type="domain" description="YhcG N-terminal" evidence="2">
    <location>
        <begin position="19"/>
        <end position="63"/>
    </location>
</feature>
<dbReference type="InterPro" id="IPR041527">
    <property type="entry name" value="YhcG_N"/>
</dbReference>
<dbReference type="Pfam" id="PF17761">
    <property type="entry name" value="DUF1016_N"/>
    <property type="match status" value="1"/>
</dbReference>
<dbReference type="EMBL" id="CADCSU010000068">
    <property type="protein sequence ID" value="CAA9197239.1"/>
    <property type="molecule type" value="Genomic_DNA"/>
</dbReference>
<reference evidence="3 4" key="1">
    <citation type="submission" date="2020-02" db="EMBL/GenBank/DDBJ databases">
        <authorList>
            <person name="Criscuolo A."/>
        </authorList>
    </citation>
    <scope>NUCLEOTIDE SEQUENCE [LARGE SCALE GENOMIC DNA]</scope>
    <source>
        <strain evidence="3">CIP105534</strain>
    </source>
</reference>
<proteinExistence type="predicted"/>
<organism evidence="3 4">
    <name type="scientific">Flavobacterium bizetiae</name>
    <dbReference type="NCBI Taxonomy" id="2704140"/>
    <lineage>
        <taxon>Bacteria</taxon>
        <taxon>Pseudomonadati</taxon>
        <taxon>Bacteroidota</taxon>
        <taxon>Flavobacteriia</taxon>
        <taxon>Flavobacteriales</taxon>
        <taxon>Flavobacteriaceae</taxon>
        <taxon>Flavobacterium</taxon>
    </lineage>
</organism>
<keyword evidence="1" id="KW-1133">Transmembrane helix</keyword>
<accession>A0A6J4GI92</accession>
<protein>
    <recommendedName>
        <fullName evidence="2">YhcG N-terminal domain-containing protein</fullName>
    </recommendedName>
</protein>
<sequence length="83" mass="9924">MSDEIIQSSDYINWLKFILNKIKHDQTQTAFRVNAEMLTFYWEIGNAILEKQLQNSWGSKIIYLLLLTWLVIFLKVEVILFEI</sequence>
<name>A0A6J4GI92_9FLAO</name>
<feature type="transmembrane region" description="Helical" evidence="1">
    <location>
        <begin position="61"/>
        <end position="81"/>
    </location>
</feature>
<keyword evidence="1" id="KW-0472">Membrane</keyword>
<dbReference type="AlphaFoldDB" id="A0A6J4GI92"/>
<dbReference type="Proteomes" id="UP000479938">
    <property type="component" value="Unassembled WGS sequence"/>
</dbReference>
<keyword evidence="1" id="KW-0812">Transmembrane</keyword>
<gene>
    <name evidence="3" type="ORF">FLA105534_01534</name>
</gene>
<dbReference type="RefSeq" id="WP_173970209.1">
    <property type="nucleotide sequence ID" value="NZ_CADCSU010000068.1"/>
</dbReference>